<keyword evidence="3" id="KW-1185">Reference proteome</keyword>
<dbReference type="Proteomes" id="UP000001072">
    <property type="component" value="Unassembled WGS sequence"/>
</dbReference>
<organism evidence="3">
    <name type="scientific">Melampsora larici-populina (strain 98AG31 / pathotype 3-4-7)</name>
    <name type="common">Poplar leaf rust fungus</name>
    <dbReference type="NCBI Taxonomy" id="747676"/>
    <lineage>
        <taxon>Eukaryota</taxon>
        <taxon>Fungi</taxon>
        <taxon>Dikarya</taxon>
        <taxon>Basidiomycota</taxon>
        <taxon>Pucciniomycotina</taxon>
        <taxon>Pucciniomycetes</taxon>
        <taxon>Pucciniales</taxon>
        <taxon>Melampsoraceae</taxon>
        <taxon>Melampsora</taxon>
    </lineage>
</organism>
<accession>F4RZE5</accession>
<name>F4RZE5_MELLP</name>
<dbReference type="InParanoid" id="F4RZE5"/>
<evidence type="ECO:0000313" key="3">
    <source>
        <dbReference type="Proteomes" id="UP000001072"/>
    </source>
</evidence>
<dbReference type="GeneID" id="18929089"/>
<gene>
    <name evidence="2" type="ORF">MELLADRAFT_57193</name>
</gene>
<dbReference type="EMBL" id="GL883132">
    <property type="protein sequence ID" value="EGG02212.1"/>
    <property type="molecule type" value="Genomic_DNA"/>
</dbReference>
<dbReference type="AlphaFoldDB" id="F4RZE5"/>
<dbReference type="KEGG" id="mlr:MELLADRAFT_57193"/>
<protein>
    <submittedName>
        <fullName evidence="2">Uncharacterized protein</fullName>
    </submittedName>
</protein>
<dbReference type="RefSeq" id="XP_007414469.1">
    <property type="nucleotide sequence ID" value="XM_007414407.1"/>
</dbReference>
<evidence type="ECO:0000256" key="1">
    <source>
        <dbReference type="SAM" id="MobiDB-lite"/>
    </source>
</evidence>
<evidence type="ECO:0000313" key="2">
    <source>
        <dbReference type="EMBL" id="EGG02212.1"/>
    </source>
</evidence>
<dbReference type="HOGENOM" id="CLU_2996954_0_0_1"/>
<proteinExistence type="predicted"/>
<reference evidence="3" key="1">
    <citation type="journal article" date="2011" name="Proc. Natl. Acad. Sci. U.S.A.">
        <title>Obligate biotrophy features unraveled by the genomic analysis of rust fungi.</title>
        <authorList>
            <person name="Duplessis S."/>
            <person name="Cuomo C.A."/>
            <person name="Lin Y.-C."/>
            <person name="Aerts A."/>
            <person name="Tisserant E."/>
            <person name="Veneault-Fourrey C."/>
            <person name="Joly D.L."/>
            <person name="Hacquard S."/>
            <person name="Amselem J."/>
            <person name="Cantarel B.L."/>
            <person name="Chiu R."/>
            <person name="Coutinho P.M."/>
            <person name="Feau N."/>
            <person name="Field M."/>
            <person name="Frey P."/>
            <person name="Gelhaye E."/>
            <person name="Goldberg J."/>
            <person name="Grabherr M.G."/>
            <person name="Kodira C.D."/>
            <person name="Kohler A."/>
            <person name="Kuees U."/>
            <person name="Lindquist E.A."/>
            <person name="Lucas S.M."/>
            <person name="Mago R."/>
            <person name="Mauceli E."/>
            <person name="Morin E."/>
            <person name="Murat C."/>
            <person name="Pangilinan J.L."/>
            <person name="Park R."/>
            <person name="Pearson M."/>
            <person name="Quesneville H."/>
            <person name="Rouhier N."/>
            <person name="Sakthikumar S."/>
            <person name="Salamov A.A."/>
            <person name="Schmutz J."/>
            <person name="Selles B."/>
            <person name="Shapiro H."/>
            <person name="Tanguay P."/>
            <person name="Tuskan G.A."/>
            <person name="Henrissat B."/>
            <person name="Van de Peer Y."/>
            <person name="Rouze P."/>
            <person name="Ellis J.G."/>
            <person name="Dodds P.N."/>
            <person name="Schein J.E."/>
            <person name="Zhong S."/>
            <person name="Hamelin R.C."/>
            <person name="Grigoriev I.V."/>
            <person name="Szabo L.J."/>
            <person name="Martin F."/>
        </authorList>
    </citation>
    <scope>NUCLEOTIDE SEQUENCE [LARGE SCALE GENOMIC DNA]</scope>
    <source>
        <strain evidence="3">98AG31 / pathotype 3-4-7</strain>
    </source>
</reference>
<dbReference type="VEuPathDB" id="FungiDB:MELLADRAFT_57193"/>
<feature type="region of interest" description="Disordered" evidence="1">
    <location>
        <begin position="1"/>
        <end position="35"/>
    </location>
</feature>
<sequence length="57" mass="6286">MLQSLESSSEEAHSQESSEESFDLGEGLGEGSGHQIEFEKDIVSSWVNFEKGPPRVM</sequence>